<dbReference type="PANTHER" id="PTHR42748">
    <property type="entry name" value="NITROGEN METABOLITE REPRESSION PROTEIN NMRA FAMILY MEMBER"/>
    <property type="match status" value="1"/>
</dbReference>
<dbReference type="Gene3D" id="3.90.25.10">
    <property type="entry name" value="UDP-galactose 4-epimerase, domain 1"/>
    <property type="match status" value="1"/>
</dbReference>
<dbReference type="Gene3D" id="3.40.50.720">
    <property type="entry name" value="NAD(P)-binding Rossmann-like Domain"/>
    <property type="match status" value="1"/>
</dbReference>
<dbReference type="InterPro" id="IPR008030">
    <property type="entry name" value="NmrA-like"/>
</dbReference>
<organism evidence="4 5">
    <name type="scientific">Amniculicola lignicola CBS 123094</name>
    <dbReference type="NCBI Taxonomy" id="1392246"/>
    <lineage>
        <taxon>Eukaryota</taxon>
        <taxon>Fungi</taxon>
        <taxon>Dikarya</taxon>
        <taxon>Ascomycota</taxon>
        <taxon>Pezizomycotina</taxon>
        <taxon>Dothideomycetes</taxon>
        <taxon>Pleosporomycetidae</taxon>
        <taxon>Pleosporales</taxon>
        <taxon>Amniculicolaceae</taxon>
        <taxon>Amniculicola</taxon>
    </lineage>
</organism>
<gene>
    <name evidence="4" type="ORF">P154DRAFT_561933</name>
</gene>
<keyword evidence="2" id="KW-0521">NADP</keyword>
<protein>
    <submittedName>
        <fullName evidence="4">NAD(P)-binding protein</fullName>
    </submittedName>
</protein>
<evidence type="ECO:0000256" key="1">
    <source>
        <dbReference type="ARBA" id="ARBA00006328"/>
    </source>
</evidence>
<evidence type="ECO:0000313" key="5">
    <source>
        <dbReference type="Proteomes" id="UP000799779"/>
    </source>
</evidence>
<dbReference type="InterPro" id="IPR051164">
    <property type="entry name" value="NmrA-like_oxidored"/>
</dbReference>
<reference evidence="4" key="1">
    <citation type="journal article" date="2020" name="Stud. Mycol.">
        <title>101 Dothideomycetes genomes: a test case for predicting lifestyles and emergence of pathogens.</title>
        <authorList>
            <person name="Haridas S."/>
            <person name="Albert R."/>
            <person name="Binder M."/>
            <person name="Bloem J."/>
            <person name="Labutti K."/>
            <person name="Salamov A."/>
            <person name="Andreopoulos B."/>
            <person name="Baker S."/>
            <person name="Barry K."/>
            <person name="Bills G."/>
            <person name="Bluhm B."/>
            <person name="Cannon C."/>
            <person name="Castanera R."/>
            <person name="Culley D."/>
            <person name="Daum C."/>
            <person name="Ezra D."/>
            <person name="Gonzalez J."/>
            <person name="Henrissat B."/>
            <person name="Kuo A."/>
            <person name="Liang C."/>
            <person name="Lipzen A."/>
            <person name="Lutzoni F."/>
            <person name="Magnuson J."/>
            <person name="Mondo S."/>
            <person name="Nolan M."/>
            <person name="Ohm R."/>
            <person name="Pangilinan J."/>
            <person name="Park H.-J."/>
            <person name="Ramirez L."/>
            <person name="Alfaro M."/>
            <person name="Sun H."/>
            <person name="Tritt A."/>
            <person name="Yoshinaga Y."/>
            <person name="Zwiers L.-H."/>
            <person name="Turgeon B."/>
            <person name="Goodwin S."/>
            <person name="Spatafora J."/>
            <person name="Crous P."/>
            <person name="Grigoriev I."/>
        </authorList>
    </citation>
    <scope>NUCLEOTIDE SEQUENCE</scope>
    <source>
        <strain evidence="4">CBS 123094</strain>
    </source>
</reference>
<dbReference type="PANTHER" id="PTHR42748:SF28">
    <property type="entry name" value="NMRA-LIKE DOMAIN-CONTAINING PROTEIN"/>
    <property type="match status" value="1"/>
</dbReference>
<dbReference type="GO" id="GO:0005634">
    <property type="term" value="C:nucleus"/>
    <property type="evidence" value="ECO:0007669"/>
    <property type="project" value="TreeGrafter"/>
</dbReference>
<comment type="similarity">
    <text evidence="1">Belongs to the NmrA-type oxidoreductase family.</text>
</comment>
<dbReference type="SUPFAM" id="SSF51735">
    <property type="entry name" value="NAD(P)-binding Rossmann-fold domains"/>
    <property type="match status" value="1"/>
</dbReference>
<dbReference type="CDD" id="cd05251">
    <property type="entry name" value="NmrA_like_SDR_a"/>
    <property type="match status" value="1"/>
</dbReference>
<dbReference type="OrthoDB" id="300709at2759"/>
<dbReference type="InterPro" id="IPR036291">
    <property type="entry name" value="NAD(P)-bd_dom_sf"/>
</dbReference>
<dbReference type="Pfam" id="PF05368">
    <property type="entry name" value="NmrA"/>
    <property type="match status" value="1"/>
</dbReference>
<keyword evidence="5" id="KW-1185">Reference proteome</keyword>
<dbReference type="AlphaFoldDB" id="A0A6A5WTN0"/>
<feature type="domain" description="NmrA-like" evidence="3">
    <location>
        <begin position="1"/>
        <end position="278"/>
    </location>
</feature>
<dbReference type="Proteomes" id="UP000799779">
    <property type="component" value="Unassembled WGS sequence"/>
</dbReference>
<evidence type="ECO:0000259" key="3">
    <source>
        <dbReference type="Pfam" id="PF05368"/>
    </source>
</evidence>
<accession>A0A6A5WTN0</accession>
<name>A0A6A5WTN0_9PLEO</name>
<proteinExistence type="inferred from homology"/>
<evidence type="ECO:0000313" key="4">
    <source>
        <dbReference type="EMBL" id="KAF2002445.1"/>
    </source>
</evidence>
<dbReference type="EMBL" id="ML977577">
    <property type="protein sequence ID" value="KAF2002445.1"/>
    <property type="molecule type" value="Genomic_DNA"/>
</dbReference>
<evidence type="ECO:0000256" key="2">
    <source>
        <dbReference type="ARBA" id="ARBA00022857"/>
    </source>
</evidence>
<sequence length="317" mass="34970">MTKLVAVTGATGAQGGSVVNILLKTPGWKVRAVTRNPESDKGKALTAQGVEVVQANFDDEESLVKAFEGANAVFGVTNFWEHLFTGKSQVESGEIEAKQALTLARAVAKTSTVEHYIWSTLPSARKLTDGKVNVAHCDYKADVDDIIKSEFPDLAKKTTFLFFGYYSTNIAFFPFLKPFEVPNSYGKYMQMVPTPATTRINVTGEMSTNPGIWVRQILAKPELTKGRYADCATDNLSFGEMVDQWSEVSGKQGVYVECSAEDFENIYGIGGKEFADQLKFNEVSTNWDESFDVLTMEELGISKEEAAPHRKALKAFF</sequence>